<dbReference type="KEGG" id="msil:METEAL_06500"/>
<evidence type="ECO:0000313" key="10">
    <source>
        <dbReference type="Proteomes" id="UP001238179"/>
    </source>
</evidence>
<evidence type="ECO:0000259" key="7">
    <source>
        <dbReference type="Pfam" id="PF05116"/>
    </source>
</evidence>
<dbReference type="EMBL" id="AP027080">
    <property type="protein sequence ID" value="BDU71476.1"/>
    <property type="molecule type" value="Genomic_DNA"/>
</dbReference>
<dbReference type="SUPFAM" id="SSF56784">
    <property type="entry name" value="HAD-like"/>
    <property type="match status" value="1"/>
</dbReference>
<dbReference type="SUPFAM" id="SSF53756">
    <property type="entry name" value="UDP-Glycosyltransferase/glycogen phosphorylase"/>
    <property type="match status" value="1"/>
</dbReference>
<comment type="catalytic activity">
    <reaction evidence="5">
        <text>beta-D-fructose 6-phosphate + UDP-alpha-D-glucose = sucrose 6(F)-phosphate + UDP + H(+)</text>
        <dbReference type="Rhea" id="RHEA:22172"/>
        <dbReference type="ChEBI" id="CHEBI:15378"/>
        <dbReference type="ChEBI" id="CHEBI:57634"/>
        <dbReference type="ChEBI" id="CHEBI:57723"/>
        <dbReference type="ChEBI" id="CHEBI:58223"/>
        <dbReference type="ChEBI" id="CHEBI:58885"/>
        <dbReference type="EC" id="2.4.1.14"/>
    </reaction>
</comment>
<evidence type="ECO:0000259" key="6">
    <source>
        <dbReference type="Pfam" id="PF00534"/>
    </source>
</evidence>
<keyword evidence="4" id="KW-0808">Transferase</keyword>
<feature type="domain" description="Glycosyl transferase family 1" evidence="6">
    <location>
        <begin position="250"/>
        <end position="422"/>
    </location>
</feature>
<protein>
    <recommendedName>
        <fullName evidence="2">sucrose-phosphate synthase</fullName>
        <ecNumber evidence="2">2.4.1.14</ecNumber>
    </recommendedName>
</protein>
<name>A0AA48GTI2_9BACT</name>
<dbReference type="SFLD" id="SFLDG01140">
    <property type="entry name" value="C2.B:_Phosphomannomutase_and_P"/>
    <property type="match status" value="1"/>
</dbReference>
<comment type="similarity">
    <text evidence="1">Belongs to the glycosyltransferase 1 family.</text>
</comment>
<proteinExistence type="inferred from homology"/>
<dbReference type="InterPro" id="IPR012822">
    <property type="entry name" value="SucroseP_synth_GlycoTrfase_dom"/>
</dbReference>
<dbReference type="Gene3D" id="3.90.1070.10">
    <property type="match status" value="1"/>
</dbReference>
<dbReference type="InterPro" id="IPR012821">
    <property type="entry name" value="Sucrose_P_synth_Pase-like_dom"/>
</dbReference>
<gene>
    <name evidence="9" type="primary">sps</name>
    <name evidence="9" type="ORF">METEAL_06500</name>
</gene>
<dbReference type="GO" id="GO:0046524">
    <property type="term" value="F:sucrose-phosphate synthase activity"/>
    <property type="evidence" value="ECO:0007669"/>
    <property type="project" value="UniProtKB-EC"/>
</dbReference>
<organism evidence="9 10">
    <name type="scientific">Mesoterricola silvestris</name>
    <dbReference type="NCBI Taxonomy" id="2927979"/>
    <lineage>
        <taxon>Bacteria</taxon>
        <taxon>Pseudomonadati</taxon>
        <taxon>Acidobacteriota</taxon>
        <taxon>Holophagae</taxon>
        <taxon>Holophagales</taxon>
        <taxon>Holophagaceae</taxon>
        <taxon>Mesoterricola</taxon>
    </lineage>
</organism>
<reference evidence="10" key="1">
    <citation type="journal article" date="2023" name="Int. J. Syst. Evol. Microbiol.">
        <title>Mesoterricola silvestris gen. nov., sp. nov., Mesoterricola sediminis sp. nov., Geothrix oryzae sp. nov., Geothrix edaphica sp. nov., Geothrix rubra sp. nov., and Geothrix limicola sp. nov., six novel members of Acidobacteriota isolated from soils.</title>
        <authorList>
            <person name="Itoh H."/>
            <person name="Sugisawa Y."/>
            <person name="Mise K."/>
            <person name="Xu Z."/>
            <person name="Kuniyasu M."/>
            <person name="Ushijima N."/>
            <person name="Kawano K."/>
            <person name="Kobayashi E."/>
            <person name="Shiratori Y."/>
            <person name="Masuda Y."/>
            <person name="Senoo K."/>
        </authorList>
    </citation>
    <scope>NUCLEOTIDE SEQUENCE [LARGE SCALE GENOMIC DNA]</scope>
    <source>
        <strain evidence="10">W79</strain>
    </source>
</reference>
<evidence type="ECO:0000259" key="8">
    <source>
        <dbReference type="Pfam" id="PF13579"/>
    </source>
</evidence>
<accession>A0AA48GTI2</accession>
<dbReference type="InterPro" id="IPR023214">
    <property type="entry name" value="HAD_sf"/>
</dbReference>
<keyword evidence="10" id="KW-1185">Reference proteome</keyword>
<dbReference type="EC" id="2.4.1.14" evidence="2"/>
<dbReference type="AlphaFoldDB" id="A0AA48GTI2"/>
<dbReference type="NCBIfam" id="TIGR02471">
    <property type="entry name" value="sucr_syn_bact_C"/>
    <property type="match status" value="1"/>
</dbReference>
<dbReference type="PANTHER" id="PTHR46039:SF5">
    <property type="entry name" value="SUCROSE-PHOSPHATE SYNTHASE 3-RELATED"/>
    <property type="match status" value="1"/>
</dbReference>
<dbReference type="InterPro" id="IPR036412">
    <property type="entry name" value="HAD-like_sf"/>
</dbReference>
<dbReference type="InterPro" id="IPR006380">
    <property type="entry name" value="SPP-like_dom"/>
</dbReference>
<dbReference type="Proteomes" id="UP001238179">
    <property type="component" value="Chromosome"/>
</dbReference>
<evidence type="ECO:0000256" key="1">
    <source>
        <dbReference type="ARBA" id="ARBA00006530"/>
    </source>
</evidence>
<feature type="domain" description="Glycosyltransferase subfamily 4-like N-terminal" evidence="8">
    <location>
        <begin position="31"/>
        <end position="222"/>
    </location>
</feature>
<dbReference type="SFLD" id="SFLDS00003">
    <property type="entry name" value="Haloacid_Dehalogenase"/>
    <property type="match status" value="1"/>
</dbReference>
<dbReference type="Pfam" id="PF05116">
    <property type="entry name" value="S6PP"/>
    <property type="match status" value="1"/>
</dbReference>
<evidence type="ECO:0000256" key="3">
    <source>
        <dbReference type="ARBA" id="ARBA00022676"/>
    </source>
</evidence>
<evidence type="ECO:0000313" key="9">
    <source>
        <dbReference type="EMBL" id="BDU71476.1"/>
    </source>
</evidence>
<dbReference type="NCBIfam" id="TIGR01484">
    <property type="entry name" value="HAD-SF-IIB"/>
    <property type="match status" value="1"/>
</dbReference>
<dbReference type="Pfam" id="PF00534">
    <property type="entry name" value="Glycos_transf_1"/>
    <property type="match status" value="1"/>
</dbReference>
<sequence>MRENGIYILLISVHGLIRGEAPELGRDPDTGGQVLYVLELAKALGRRPEVAQVDLLTRLVQDPGLPADYARPEEALGPHARIIRLPFGPRRYIRKELIWDHLDQLVDRFLVYARELPRLPDLLHSHYGDAGLVAQRLSALLGIPFLHTGHSLGRCKRDRLLQAGGKEAALERTFHFQRRIRAEDEVLSHAARVVASTRQEVSEQYGLYGHFDPRRAVIIPPGTDLARFTPAVGRRADAAVASVVDRFLSRPRKPLLLCIGRPVPSKNILGLVEAFGLDAELRAKANLLLVAGHHEDIRDMDEEGRRTWESLLLTLDRHDLFGSVAFPRTHAPGDIPGFYRLAAQRRGVYVNPSVQESFGLTLIEAAATGLPVVTTDSGGPRDIVANCRNGAVVESLEPAALSAAIREALDDPARWAVWARNGLRRVRDTYSWDAHVDKYLKVLQRVLKRGRKRIRRERASVDPAPGTSPFLHARAALICDLDGTLLGDRDALDQLLAWIRRQRGALAFGVATGRRLDSALWALHAWGVPEPDVIISGIGTEIRYAFNRTPDLAWENHIRQGWRREELAALLKDVPGLRPQNRRRQGPYKLSYTVRPGRFPPLEEVAASVNQAGLRANLVYSESRNLDVLPHCASKGHAVRYLAFKWGIPLDRFLVAGDSGNDRDMLLGDSLGIVVANHSQELGELRGRSRVYFASQAYAAGILEGIRHYSLRLPLPLTPDPAPAPPSSGGSASRG</sequence>
<evidence type="ECO:0000256" key="2">
    <source>
        <dbReference type="ARBA" id="ARBA00012536"/>
    </source>
</evidence>
<feature type="domain" description="Sucrose phosphatase-like" evidence="7">
    <location>
        <begin position="475"/>
        <end position="709"/>
    </location>
</feature>
<dbReference type="RefSeq" id="WP_316414367.1">
    <property type="nucleotide sequence ID" value="NZ_AP027080.1"/>
</dbReference>
<dbReference type="Gene3D" id="3.40.50.2000">
    <property type="entry name" value="Glycogen Phosphorylase B"/>
    <property type="match status" value="2"/>
</dbReference>
<dbReference type="NCBIfam" id="TIGR02472">
    <property type="entry name" value="sucr_P_syn_N"/>
    <property type="match status" value="1"/>
</dbReference>
<dbReference type="PANTHER" id="PTHR46039">
    <property type="entry name" value="SUCROSE-PHOSPHATE SYNTHASE 3-RELATED"/>
    <property type="match status" value="1"/>
</dbReference>
<dbReference type="SFLD" id="SFLDG01141">
    <property type="entry name" value="C2.B.1:_Sucrose_Phosphatase_Li"/>
    <property type="match status" value="1"/>
</dbReference>
<dbReference type="Pfam" id="PF13579">
    <property type="entry name" value="Glyco_trans_4_4"/>
    <property type="match status" value="1"/>
</dbReference>
<evidence type="ECO:0000256" key="5">
    <source>
        <dbReference type="ARBA" id="ARBA00047471"/>
    </source>
</evidence>
<keyword evidence="3" id="KW-0328">Glycosyltransferase</keyword>
<dbReference type="InterPro" id="IPR028098">
    <property type="entry name" value="Glyco_trans_4-like_N"/>
</dbReference>
<dbReference type="Gene3D" id="3.40.50.1000">
    <property type="entry name" value="HAD superfamily/HAD-like"/>
    <property type="match status" value="1"/>
</dbReference>
<dbReference type="InterPro" id="IPR001296">
    <property type="entry name" value="Glyco_trans_1"/>
</dbReference>
<dbReference type="GO" id="GO:0016791">
    <property type="term" value="F:phosphatase activity"/>
    <property type="evidence" value="ECO:0007669"/>
    <property type="project" value="UniProtKB-ARBA"/>
</dbReference>
<dbReference type="InterPro" id="IPR006379">
    <property type="entry name" value="HAD-SF_hydro_IIB"/>
</dbReference>
<dbReference type="InterPro" id="IPR044161">
    <property type="entry name" value="SPS"/>
</dbReference>
<evidence type="ECO:0000256" key="4">
    <source>
        <dbReference type="ARBA" id="ARBA00022679"/>
    </source>
</evidence>